<dbReference type="InterPro" id="IPR029058">
    <property type="entry name" value="AB_hydrolase_fold"/>
</dbReference>
<keyword evidence="3" id="KW-1185">Reference proteome</keyword>
<dbReference type="Gene3D" id="3.40.50.1820">
    <property type="entry name" value="alpha/beta hydrolase"/>
    <property type="match status" value="1"/>
</dbReference>
<dbReference type="RefSeq" id="WP_311369683.1">
    <property type="nucleotide sequence ID" value="NZ_JAVRHX010000005.1"/>
</dbReference>
<dbReference type="SUPFAM" id="SSF53474">
    <property type="entry name" value="alpha/beta-Hydrolases"/>
    <property type="match status" value="1"/>
</dbReference>
<name>A0ABU2ZU37_9ALTE</name>
<evidence type="ECO:0000313" key="2">
    <source>
        <dbReference type="EMBL" id="MDT0596160.1"/>
    </source>
</evidence>
<dbReference type="Proteomes" id="UP001253545">
    <property type="component" value="Unassembled WGS sequence"/>
</dbReference>
<dbReference type="InterPro" id="IPR023227">
    <property type="entry name" value="SAM_OH_AdoTrfase_C_sf"/>
</dbReference>
<protein>
    <submittedName>
        <fullName evidence="2">SAM hydroxide adenosyltransferase</fullName>
    </submittedName>
</protein>
<accession>A0ABU2ZU37</accession>
<dbReference type="SUPFAM" id="SSF101852">
    <property type="entry name" value="Bacterial fluorinating enzyme, C-terminal domain"/>
    <property type="match status" value="1"/>
</dbReference>
<sequence length="359" mass="39784">MISSYKLSFPLTVFILLFAFQIDASTRHTGMIEDSKFIVDVPENANGDVLFLARGYRPESLPLSAVYEEETVFFQTLLQEGWTIASPSFAGNRWIMADGVKDLIALRGHVNKNIINIKRAFIYAETMGGGITALLAEQSPQGFDGAISLGAHHYEEPQWQVPDNPKIASYLPGNPKFPILLMSNDGEASSSRMYVEHAKKAKYPPVLWTVSRPGHVNLNSAERLSALRALVKWAESGKRPQAKAALQIMKPVSRAAFKASYAAGQVTRTRPLYGNIYTNFVMADLTKLGIQLGDKFTFIHKNNAVGITFVKAYSDVPLGEWLAFIDPESYVQVSRNYENAAATFHVKKGDAIMIENTND</sequence>
<dbReference type="EMBL" id="JAVRHX010000005">
    <property type="protein sequence ID" value="MDT0596160.1"/>
    <property type="molecule type" value="Genomic_DNA"/>
</dbReference>
<proteinExistence type="predicted"/>
<dbReference type="Gene3D" id="2.40.30.90">
    <property type="entry name" value="Bacterial fluorinating enzyme like"/>
    <property type="match status" value="1"/>
</dbReference>
<reference evidence="2 3" key="1">
    <citation type="submission" date="2023-09" db="EMBL/GenBank/DDBJ databases">
        <authorList>
            <person name="Rey-Velasco X."/>
        </authorList>
    </citation>
    <scope>NUCLEOTIDE SEQUENCE [LARGE SCALE GENOMIC DNA]</scope>
    <source>
        <strain evidence="2 3">P117</strain>
    </source>
</reference>
<dbReference type="InterPro" id="IPR046470">
    <property type="entry name" value="SAM_HAT_C"/>
</dbReference>
<organism evidence="2 3">
    <name type="scientific">Glaciecola petra</name>
    <dbReference type="NCBI Taxonomy" id="3075602"/>
    <lineage>
        <taxon>Bacteria</taxon>
        <taxon>Pseudomonadati</taxon>
        <taxon>Pseudomonadota</taxon>
        <taxon>Gammaproteobacteria</taxon>
        <taxon>Alteromonadales</taxon>
        <taxon>Alteromonadaceae</taxon>
        <taxon>Glaciecola</taxon>
    </lineage>
</organism>
<gene>
    <name evidence="2" type="ORF">RM552_15000</name>
</gene>
<evidence type="ECO:0000313" key="3">
    <source>
        <dbReference type="Proteomes" id="UP001253545"/>
    </source>
</evidence>
<feature type="domain" description="S-adenosyl-l-methionine hydroxide adenosyltransferase C-terminal" evidence="1">
    <location>
        <begin position="273"/>
        <end position="352"/>
    </location>
</feature>
<dbReference type="Pfam" id="PF20257">
    <property type="entry name" value="SAM_HAT_C"/>
    <property type="match status" value="1"/>
</dbReference>
<evidence type="ECO:0000259" key="1">
    <source>
        <dbReference type="Pfam" id="PF20257"/>
    </source>
</evidence>
<comment type="caution">
    <text evidence="2">The sequence shown here is derived from an EMBL/GenBank/DDBJ whole genome shotgun (WGS) entry which is preliminary data.</text>
</comment>